<dbReference type="CDD" id="cd04301">
    <property type="entry name" value="NAT_SF"/>
    <property type="match status" value="1"/>
</dbReference>
<evidence type="ECO:0000313" key="4">
    <source>
        <dbReference type="EMBL" id="CRL42956.1"/>
    </source>
</evidence>
<feature type="domain" description="N-acetyltransferase" evidence="3">
    <location>
        <begin position="1"/>
        <end position="160"/>
    </location>
</feature>
<keyword evidence="5" id="KW-1185">Reference proteome</keyword>
<dbReference type="PANTHER" id="PTHR43877">
    <property type="entry name" value="AMINOALKYLPHOSPHONATE N-ACETYLTRANSFERASE-RELATED-RELATED"/>
    <property type="match status" value="1"/>
</dbReference>
<gene>
    <name evidence="4" type="ORF">M72_17671</name>
</gene>
<evidence type="ECO:0000256" key="1">
    <source>
        <dbReference type="ARBA" id="ARBA00022679"/>
    </source>
</evidence>
<dbReference type="SUPFAM" id="SSF55729">
    <property type="entry name" value="Acyl-CoA N-acyltransferases (Nat)"/>
    <property type="match status" value="1"/>
</dbReference>
<dbReference type="STRING" id="301302.ERS852420_03119"/>
<organism evidence="4 5">
    <name type="scientific">Roseburia faecis</name>
    <dbReference type="NCBI Taxonomy" id="301302"/>
    <lineage>
        <taxon>Bacteria</taxon>
        <taxon>Bacillati</taxon>
        <taxon>Bacillota</taxon>
        <taxon>Clostridia</taxon>
        <taxon>Lachnospirales</taxon>
        <taxon>Lachnospiraceae</taxon>
        <taxon>Roseburia</taxon>
    </lineage>
</organism>
<dbReference type="PROSITE" id="PS51186">
    <property type="entry name" value="GNAT"/>
    <property type="match status" value="1"/>
</dbReference>
<reference evidence="5" key="1">
    <citation type="submission" date="2015-05" db="EMBL/GenBank/DDBJ databases">
        <authorList>
            <consortium name="Pathogen Informatics"/>
        </authorList>
    </citation>
    <scope>NUCLEOTIDE SEQUENCE [LARGE SCALE GENOMIC DNA]</scope>
    <source>
        <strain evidence="5">M72</strain>
    </source>
</reference>
<dbReference type="InterPro" id="IPR050832">
    <property type="entry name" value="Bact_Acetyltransf"/>
</dbReference>
<protein>
    <recommendedName>
        <fullName evidence="3">N-acetyltransferase domain-containing protein</fullName>
    </recommendedName>
</protein>
<keyword evidence="1" id="KW-0808">Transferase</keyword>
<accession>A0A0M6WZF6</accession>
<keyword evidence="2" id="KW-0012">Acyltransferase</keyword>
<dbReference type="EMBL" id="CVRR01000082">
    <property type="protein sequence ID" value="CRL42956.1"/>
    <property type="molecule type" value="Genomic_DNA"/>
</dbReference>
<dbReference type="InterPro" id="IPR016181">
    <property type="entry name" value="Acyl_CoA_acyltransferase"/>
</dbReference>
<sequence length="160" mass="18610">MKFRKAKQDDKEEILALYQSLIGTPYCAWGNGYPGEQEFDYDMKRNALFCMENEDGEIIGTITVDEDPQVEALTCWSETLQPSAELSRLGVRTDMQNQGIARQLLQHGMEELKKQGKRSVHFLVCKTNKKALRSYEKLHFDVVGESDLFDEDWWCYEKEL</sequence>
<evidence type="ECO:0000259" key="3">
    <source>
        <dbReference type="PROSITE" id="PS51186"/>
    </source>
</evidence>
<proteinExistence type="predicted"/>
<dbReference type="PANTHER" id="PTHR43877:SF2">
    <property type="entry name" value="AMINOALKYLPHOSPHONATE N-ACETYLTRANSFERASE-RELATED"/>
    <property type="match status" value="1"/>
</dbReference>
<dbReference type="Pfam" id="PF00583">
    <property type="entry name" value="Acetyltransf_1"/>
    <property type="match status" value="1"/>
</dbReference>
<dbReference type="AlphaFoldDB" id="A0A0M6WZF6"/>
<dbReference type="Proteomes" id="UP000049979">
    <property type="component" value="Unassembled WGS sequence"/>
</dbReference>
<dbReference type="InterPro" id="IPR000182">
    <property type="entry name" value="GNAT_dom"/>
</dbReference>
<dbReference type="Gene3D" id="3.40.630.30">
    <property type="match status" value="1"/>
</dbReference>
<name>A0A0M6WZF6_9FIRM</name>
<evidence type="ECO:0000313" key="5">
    <source>
        <dbReference type="Proteomes" id="UP000049979"/>
    </source>
</evidence>
<evidence type="ECO:0000256" key="2">
    <source>
        <dbReference type="ARBA" id="ARBA00023315"/>
    </source>
</evidence>
<dbReference type="RefSeq" id="WP_055068848.1">
    <property type="nucleotide sequence ID" value="NZ_CP173697.1"/>
</dbReference>
<dbReference type="GeneID" id="99747533"/>
<dbReference type="OrthoDB" id="2000632at2"/>
<dbReference type="GO" id="GO:0016747">
    <property type="term" value="F:acyltransferase activity, transferring groups other than amino-acyl groups"/>
    <property type="evidence" value="ECO:0007669"/>
    <property type="project" value="InterPro"/>
</dbReference>